<dbReference type="PANTHER" id="PTHR21666">
    <property type="entry name" value="PEPTIDASE-RELATED"/>
    <property type="match status" value="1"/>
</dbReference>
<dbReference type="InterPro" id="IPR023346">
    <property type="entry name" value="Lysozyme-like_dom_sf"/>
</dbReference>
<dbReference type="InterPro" id="IPR050570">
    <property type="entry name" value="Cell_wall_metabolism_enzyme"/>
</dbReference>
<dbReference type="SUPFAM" id="SSF51261">
    <property type="entry name" value="Duplicated hybrid motif"/>
    <property type="match status" value="1"/>
</dbReference>
<dbReference type="EMBL" id="CP011125">
    <property type="protein sequence ID" value="AKF05519.1"/>
    <property type="molecule type" value="Genomic_DNA"/>
</dbReference>
<dbReference type="PANTHER" id="PTHR21666:SF289">
    <property type="entry name" value="L-ALA--D-GLU ENDOPEPTIDASE"/>
    <property type="match status" value="1"/>
</dbReference>
<organism evidence="3 4">
    <name type="scientific">Sandaracinus amylolyticus</name>
    <dbReference type="NCBI Taxonomy" id="927083"/>
    <lineage>
        <taxon>Bacteria</taxon>
        <taxon>Pseudomonadati</taxon>
        <taxon>Myxococcota</taxon>
        <taxon>Polyangia</taxon>
        <taxon>Polyangiales</taxon>
        <taxon>Sandaracinaceae</taxon>
        <taxon>Sandaracinus</taxon>
    </lineage>
</organism>
<keyword evidence="4" id="KW-1185">Reference proteome</keyword>
<dbReference type="GO" id="GO:0004222">
    <property type="term" value="F:metalloendopeptidase activity"/>
    <property type="evidence" value="ECO:0007669"/>
    <property type="project" value="TreeGrafter"/>
</dbReference>
<dbReference type="InterPro" id="IPR011055">
    <property type="entry name" value="Dup_hybrid_motif"/>
</dbReference>
<gene>
    <name evidence="3" type="ORF">DB32_002668</name>
</gene>
<dbReference type="Gene3D" id="1.10.530.10">
    <property type="match status" value="1"/>
</dbReference>
<protein>
    <recommendedName>
        <fullName evidence="2">M23ase beta-sheet core domain-containing protein</fullName>
    </recommendedName>
</protein>
<dbReference type="InterPro" id="IPR016047">
    <property type="entry name" value="M23ase_b-sheet_dom"/>
</dbReference>
<dbReference type="STRING" id="927083.DB32_002668"/>
<dbReference type="OrthoDB" id="9815245at2"/>
<dbReference type="Gene3D" id="2.70.70.10">
    <property type="entry name" value="Glucose Permease (Domain IIA)"/>
    <property type="match status" value="1"/>
</dbReference>
<name>A0A0F6SEN8_9BACT</name>
<evidence type="ECO:0000256" key="1">
    <source>
        <dbReference type="ARBA" id="ARBA00022729"/>
    </source>
</evidence>
<dbReference type="AlphaFoldDB" id="A0A0F6SEN8"/>
<proteinExistence type="predicted"/>
<keyword evidence="1" id="KW-0732">Signal</keyword>
<dbReference type="CDD" id="cd12797">
    <property type="entry name" value="M23_peptidase"/>
    <property type="match status" value="1"/>
</dbReference>
<dbReference type="KEGG" id="samy:DB32_002668"/>
<dbReference type="Proteomes" id="UP000034883">
    <property type="component" value="Chromosome"/>
</dbReference>
<evidence type="ECO:0000313" key="4">
    <source>
        <dbReference type="Proteomes" id="UP000034883"/>
    </source>
</evidence>
<feature type="domain" description="M23ase beta-sheet core" evidence="2">
    <location>
        <begin position="277"/>
        <end position="397"/>
    </location>
</feature>
<reference evidence="3 4" key="1">
    <citation type="submission" date="2015-03" db="EMBL/GenBank/DDBJ databases">
        <title>Genome assembly of Sandaracinus amylolyticus DSM 53668.</title>
        <authorList>
            <person name="Sharma G."/>
            <person name="Subramanian S."/>
        </authorList>
    </citation>
    <scope>NUCLEOTIDE SEQUENCE [LARGE SCALE GENOMIC DNA]</scope>
    <source>
        <strain evidence="3 4">DSM 53668</strain>
    </source>
</reference>
<evidence type="ECO:0000259" key="2">
    <source>
        <dbReference type="Pfam" id="PF01551"/>
    </source>
</evidence>
<sequence length="422" mass="48136">MVEDVRRTTAILVLALSILLLAPGRPWRARRRAGVRPNHILTERVLPADWPSEPRTPARIDHARFARALHELCGFMPPGRDERWATWITQYAQEFDVDPFLIGALVHRQSRCLPDAENVEGPGLGLTQIHREMYAEQLRDGVLRYRVIENDRWVERERRVDRFPFAGPRLLMAEPNIYFAAAILAMWKDQHETLDGEFDQQAHRHWVSHFLWGDAVRSDWEEERVFADRRRLLEYYGAHQGMAPLRVRGVEMGCPLDGCPRVVLSWLGAEREGGAREHRGIDVDSLPGEPVRAIADGLVTFAGVDLPGHRSHVQVARAEEYERYGRRDLGAGGRYVCIRHGRGEGDDASLRSCSMHLETVEVRYGDRVTRGQRIGTVGRTGMQRSAAHLHLEMYTGERLEDASELLSGLLLGRPPEDPRARR</sequence>
<accession>A0A0F6SEN8</accession>
<evidence type="ECO:0000313" key="3">
    <source>
        <dbReference type="EMBL" id="AKF05519.1"/>
    </source>
</evidence>
<dbReference type="Pfam" id="PF01551">
    <property type="entry name" value="Peptidase_M23"/>
    <property type="match status" value="1"/>
</dbReference>
<dbReference type="SUPFAM" id="SSF53955">
    <property type="entry name" value="Lysozyme-like"/>
    <property type="match status" value="1"/>
</dbReference>